<sequence length="658" mass="70514">MTAAVTAASLRRRLAVGAAALAMASGLAGAALAASAGTANGEWPEHGGDADFHRYSPLTQINKANVGKLAIAWRRAALTDELKAEEPGLRAGANFQSTPLMVGGRLFAQNAMGLVDAFDPATGKTLWRQERFPGDPVRGASGRGVSYWREGADERILTIRGEHLYAIDAKTGRLVKSFGDGGRAELHSAFGKLAPTFTWRGWPTICRNVAIVGAAMTDAPSNKEEPPGVVQAFDVRTGKRLWTFNPIPQAGQPGNETWKNDSWRYTGEGNVWAPLSSDSQLGLVYLPTGSPTNDNYGGHRLGDNLFTDSLVALNCETGAHAWHFQAVHHDLWDYDLNNGPILADLKVGGKSIKAVVQLTKFGSTFVLDRTTGKPVWPIVERPVPTSTTPGEVTSPTQPMPTKPPAYERQGVTTDDLIDFTPELRAEGLKMAKDYVLGPIFTPAVVRGGPGEKQAVLQVPAGGAGWYGASLDPDTNVLFVPTFTRPLLLEVLPGDPAQTNLRYTKGPRALADGPQGLPLVKPPYGSIVAIDLNRGETLWTVANADGPRSHPALKGLTLPPLGMPSHDMPVATKTLLFVVQADPVSLNGRTRDGDLPLEPYFDNKLRAYDKATGAVVWEMKLPAGSTASPMTYMYKGKQYLLVTIGSRTHAPEFVALSLP</sequence>
<evidence type="ECO:0000313" key="8">
    <source>
        <dbReference type="Proteomes" id="UP000249842"/>
    </source>
</evidence>
<evidence type="ECO:0000256" key="3">
    <source>
        <dbReference type="ARBA" id="ARBA00023002"/>
    </source>
</evidence>
<keyword evidence="8" id="KW-1185">Reference proteome</keyword>
<dbReference type="SUPFAM" id="SSF50998">
    <property type="entry name" value="Quinoprotein alcohol dehydrogenase-like"/>
    <property type="match status" value="1"/>
</dbReference>
<dbReference type="PANTHER" id="PTHR32303:SF4">
    <property type="entry name" value="QUINOPROTEIN GLUCOSE DEHYDROGENASE"/>
    <property type="match status" value="1"/>
</dbReference>
<dbReference type="RefSeq" id="WP_111457579.1">
    <property type="nucleotide sequence ID" value="NZ_QFYP01000001.1"/>
</dbReference>
<gene>
    <name evidence="7" type="ORF">DJ021_10945</name>
</gene>
<dbReference type="OrthoDB" id="9794322at2"/>
<name>A0A328B2Y3_9CAUL</name>
<dbReference type="InterPro" id="IPR018391">
    <property type="entry name" value="PQQ_b-propeller_rpt"/>
</dbReference>
<protein>
    <submittedName>
        <fullName evidence="7">Pyrroloquinoline quinone-dependent dehydrogenase</fullName>
    </submittedName>
</protein>
<feature type="region of interest" description="Disordered" evidence="4">
    <location>
        <begin position="378"/>
        <end position="408"/>
    </location>
</feature>
<dbReference type="SMART" id="SM00564">
    <property type="entry name" value="PQQ"/>
    <property type="match status" value="4"/>
</dbReference>
<comment type="cofactor">
    <cofactor evidence="1">
        <name>pyrroloquinoline quinone</name>
        <dbReference type="ChEBI" id="CHEBI:58442"/>
    </cofactor>
</comment>
<comment type="caution">
    <text evidence="7">The sequence shown here is derived from an EMBL/GenBank/DDBJ whole genome shotgun (WGS) entry which is preliminary data.</text>
</comment>
<dbReference type="Gene3D" id="2.140.10.10">
    <property type="entry name" value="Quinoprotein alcohol dehydrogenase-like superfamily"/>
    <property type="match status" value="1"/>
</dbReference>
<evidence type="ECO:0000256" key="4">
    <source>
        <dbReference type="SAM" id="MobiDB-lite"/>
    </source>
</evidence>
<organism evidence="7 8">
    <name type="scientific">Phenylobacterium hankyongense</name>
    <dbReference type="NCBI Taxonomy" id="1813876"/>
    <lineage>
        <taxon>Bacteria</taxon>
        <taxon>Pseudomonadati</taxon>
        <taxon>Pseudomonadota</taxon>
        <taxon>Alphaproteobacteria</taxon>
        <taxon>Caulobacterales</taxon>
        <taxon>Caulobacteraceae</taxon>
        <taxon>Phenylobacterium</taxon>
    </lineage>
</organism>
<evidence type="ECO:0000313" key="7">
    <source>
        <dbReference type="EMBL" id="RAK60286.1"/>
    </source>
</evidence>
<evidence type="ECO:0000256" key="2">
    <source>
        <dbReference type="ARBA" id="ARBA00008156"/>
    </source>
</evidence>
<feature type="signal peptide" evidence="5">
    <location>
        <begin position="1"/>
        <end position="33"/>
    </location>
</feature>
<keyword evidence="5" id="KW-0732">Signal</keyword>
<dbReference type="InterPro" id="IPR002372">
    <property type="entry name" value="PQQ_rpt_dom"/>
</dbReference>
<feature type="domain" description="Pyrrolo-quinoline quinone repeat" evidence="6">
    <location>
        <begin position="43"/>
        <end position="638"/>
    </location>
</feature>
<evidence type="ECO:0000259" key="6">
    <source>
        <dbReference type="Pfam" id="PF01011"/>
    </source>
</evidence>
<proteinExistence type="inferred from homology"/>
<dbReference type="Pfam" id="PF01011">
    <property type="entry name" value="PQQ"/>
    <property type="match status" value="1"/>
</dbReference>
<comment type="similarity">
    <text evidence="2">Belongs to the bacterial PQQ dehydrogenase family.</text>
</comment>
<dbReference type="PANTHER" id="PTHR32303">
    <property type="entry name" value="QUINOPROTEIN ALCOHOL DEHYDROGENASE (CYTOCHROME C)"/>
    <property type="match status" value="1"/>
</dbReference>
<dbReference type="Proteomes" id="UP000249842">
    <property type="component" value="Unassembled WGS sequence"/>
</dbReference>
<accession>A0A328B2Y3</accession>
<dbReference type="InterPro" id="IPR011047">
    <property type="entry name" value="Quinoprotein_ADH-like_sf"/>
</dbReference>
<feature type="chain" id="PRO_5016267270" evidence="5">
    <location>
        <begin position="34"/>
        <end position="658"/>
    </location>
</feature>
<dbReference type="GO" id="GO:0016491">
    <property type="term" value="F:oxidoreductase activity"/>
    <property type="evidence" value="ECO:0007669"/>
    <property type="project" value="UniProtKB-KW"/>
</dbReference>
<dbReference type="AlphaFoldDB" id="A0A328B2Y3"/>
<keyword evidence="3" id="KW-0560">Oxidoreductase</keyword>
<feature type="compositionally biased region" description="Polar residues" evidence="4">
    <location>
        <begin position="384"/>
        <end position="396"/>
    </location>
</feature>
<reference evidence="8" key="1">
    <citation type="submission" date="2018-05" db="EMBL/GenBank/DDBJ databases">
        <authorList>
            <person name="Li X."/>
        </authorList>
    </citation>
    <scope>NUCLEOTIDE SEQUENCE [LARGE SCALE GENOMIC DNA]</scope>
    <source>
        <strain evidence="8">HKS-05</strain>
    </source>
</reference>
<evidence type="ECO:0000256" key="5">
    <source>
        <dbReference type="SAM" id="SignalP"/>
    </source>
</evidence>
<dbReference type="EMBL" id="QFYP01000001">
    <property type="protein sequence ID" value="RAK60286.1"/>
    <property type="molecule type" value="Genomic_DNA"/>
</dbReference>
<evidence type="ECO:0000256" key="1">
    <source>
        <dbReference type="ARBA" id="ARBA00001931"/>
    </source>
</evidence>